<reference evidence="2" key="1">
    <citation type="journal article" date="2020" name="New Phytol.">
        <title>Comparative genomics reveals dynamic genome evolution in host specialist ectomycorrhizal fungi.</title>
        <authorList>
            <person name="Lofgren L.A."/>
            <person name="Nguyen N.H."/>
            <person name="Vilgalys R."/>
            <person name="Ruytinx J."/>
            <person name="Liao H.L."/>
            <person name="Branco S."/>
            <person name="Kuo A."/>
            <person name="LaButti K."/>
            <person name="Lipzen A."/>
            <person name="Andreopoulos W."/>
            <person name="Pangilinan J."/>
            <person name="Riley R."/>
            <person name="Hundley H."/>
            <person name="Na H."/>
            <person name="Barry K."/>
            <person name="Grigoriev I.V."/>
            <person name="Stajich J.E."/>
            <person name="Kennedy P.G."/>
        </authorList>
    </citation>
    <scope>NUCLEOTIDE SEQUENCE</scope>
    <source>
        <strain evidence="2">DOB743</strain>
    </source>
</reference>
<name>A0A9P6ZIN9_9AGAM</name>
<feature type="compositionally biased region" description="Polar residues" evidence="1">
    <location>
        <begin position="265"/>
        <end position="282"/>
    </location>
</feature>
<evidence type="ECO:0000256" key="1">
    <source>
        <dbReference type="SAM" id="MobiDB-lite"/>
    </source>
</evidence>
<feature type="compositionally biased region" description="Basic and acidic residues" evidence="1">
    <location>
        <begin position="523"/>
        <end position="532"/>
    </location>
</feature>
<feature type="compositionally biased region" description="Low complexity" evidence="1">
    <location>
        <begin position="478"/>
        <end position="490"/>
    </location>
</feature>
<organism evidence="2 3">
    <name type="scientific">Suillus placidus</name>
    <dbReference type="NCBI Taxonomy" id="48579"/>
    <lineage>
        <taxon>Eukaryota</taxon>
        <taxon>Fungi</taxon>
        <taxon>Dikarya</taxon>
        <taxon>Basidiomycota</taxon>
        <taxon>Agaricomycotina</taxon>
        <taxon>Agaricomycetes</taxon>
        <taxon>Agaricomycetidae</taxon>
        <taxon>Boletales</taxon>
        <taxon>Suillineae</taxon>
        <taxon>Suillaceae</taxon>
        <taxon>Suillus</taxon>
    </lineage>
</organism>
<evidence type="ECO:0000313" key="2">
    <source>
        <dbReference type="EMBL" id="KAG1766845.1"/>
    </source>
</evidence>
<feature type="compositionally biased region" description="Low complexity" evidence="1">
    <location>
        <begin position="247"/>
        <end position="264"/>
    </location>
</feature>
<keyword evidence="3" id="KW-1185">Reference proteome</keyword>
<feature type="compositionally biased region" description="Pro residues" evidence="1">
    <location>
        <begin position="554"/>
        <end position="566"/>
    </location>
</feature>
<feature type="compositionally biased region" description="Low complexity" evidence="1">
    <location>
        <begin position="283"/>
        <end position="297"/>
    </location>
</feature>
<accession>A0A9P6ZIN9</accession>
<dbReference type="Proteomes" id="UP000714275">
    <property type="component" value="Unassembled WGS sequence"/>
</dbReference>
<comment type="caution">
    <text evidence="2">The sequence shown here is derived from an EMBL/GenBank/DDBJ whole genome shotgun (WGS) entry which is preliminary data.</text>
</comment>
<feature type="region of interest" description="Disordered" evidence="1">
    <location>
        <begin position="468"/>
        <end position="567"/>
    </location>
</feature>
<feature type="region of interest" description="Disordered" evidence="1">
    <location>
        <begin position="245"/>
        <end position="297"/>
    </location>
</feature>
<feature type="compositionally biased region" description="Polar residues" evidence="1">
    <location>
        <begin position="25"/>
        <end position="42"/>
    </location>
</feature>
<feature type="region of interest" description="Disordered" evidence="1">
    <location>
        <begin position="166"/>
        <end position="194"/>
    </location>
</feature>
<proteinExistence type="predicted"/>
<feature type="compositionally biased region" description="Polar residues" evidence="1">
    <location>
        <begin position="180"/>
        <end position="189"/>
    </location>
</feature>
<feature type="compositionally biased region" description="Low complexity" evidence="1">
    <location>
        <begin position="509"/>
        <end position="519"/>
    </location>
</feature>
<feature type="compositionally biased region" description="Polar residues" evidence="1">
    <location>
        <begin position="349"/>
        <end position="363"/>
    </location>
</feature>
<feature type="compositionally biased region" description="Low complexity" evidence="1">
    <location>
        <begin position="586"/>
        <end position="599"/>
    </location>
</feature>
<feature type="compositionally biased region" description="Basic and acidic residues" evidence="1">
    <location>
        <begin position="166"/>
        <end position="179"/>
    </location>
</feature>
<sequence length="645" mass="69796">MSAQVSPLALIIPRPHIPSVIRPRPSTSSFLSSAPRTPSRSPVASHIFISPPAQNRNSCDSWNSSNYDFDDPSVVWKEDEVRLLGRTLDALPSHLITPFNGSIPPPNLLDKIARGITAAKGPNDWPHSVTATRAKLLDLARARAMEERSKSIINEDVIFLSGNVHRPGDLSKRAERNDTSPDVLQPTTNTHKRHPLYRQSSMDFMTDAKADHNESIARLSHRLQRHEHTFHHPYLRPTHLRRPMEHSLAPSTPSSSTLNASQSNIRKSTASSNSNSTFGTPVSSSAPLRPSSLRRSSTLTLASSCDMRVDPEGHGENLFKTAEFRRSGGYPDAVIVGVKVKKVPMQPATPRTPSTKTVKTPYSKTKPKVPALSAISPPKTPPSKPQVLPTTAIKAATPIKQPKFRKGHMPSLSVSSDEEENARSQRAKKPRTREPSWSLIASSDAHARQTLPVLASTQITIPSSVHKDLARKRESGRSALSLPKASSSSSDNDNEFSTGSVETAATTVSLSTPALPAPKAKSKPKETEEPKTTTKAKPIRRNLMRNPSMFGPELPCPQATPSPPSRIPLSSPIGSPVAVSLATISPSTPSMSPSTPATPLLDTQTRPRTLRRAARRIEFGSLRAASPVLSGERGTVALGSAFQLA</sequence>
<protein>
    <submittedName>
        <fullName evidence="2">Uncharacterized protein</fullName>
    </submittedName>
</protein>
<dbReference type="AlphaFoldDB" id="A0A9P6ZIN9"/>
<dbReference type="EMBL" id="JABBWD010000092">
    <property type="protein sequence ID" value="KAG1766845.1"/>
    <property type="molecule type" value="Genomic_DNA"/>
</dbReference>
<feature type="region of interest" description="Disordered" evidence="1">
    <location>
        <begin position="23"/>
        <end position="45"/>
    </location>
</feature>
<feature type="region of interest" description="Disordered" evidence="1">
    <location>
        <begin position="586"/>
        <end position="608"/>
    </location>
</feature>
<feature type="compositionally biased region" description="Polar residues" evidence="1">
    <location>
        <begin position="495"/>
        <end position="508"/>
    </location>
</feature>
<feature type="region of interest" description="Disordered" evidence="1">
    <location>
        <begin position="346"/>
        <end position="444"/>
    </location>
</feature>
<dbReference type="OrthoDB" id="433738at2759"/>
<gene>
    <name evidence="2" type="ORF">EV702DRAFT_1203976</name>
</gene>
<evidence type="ECO:0000313" key="3">
    <source>
        <dbReference type="Proteomes" id="UP000714275"/>
    </source>
</evidence>